<evidence type="ECO:0000313" key="13">
    <source>
        <dbReference type="EMBL" id="GAA5524084.1"/>
    </source>
</evidence>
<dbReference type="InterPro" id="IPR000531">
    <property type="entry name" value="Beta-barrel_TonB"/>
</dbReference>
<evidence type="ECO:0000256" key="4">
    <source>
        <dbReference type="ARBA" id="ARBA00022692"/>
    </source>
</evidence>
<dbReference type="PANTHER" id="PTHR47234">
    <property type="match status" value="1"/>
</dbReference>
<name>A0ABP9WLT7_9GAMM</name>
<dbReference type="Gene3D" id="2.170.130.10">
    <property type="entry name" value="TonB-dependent receptor, plug domain"/>
    <property type="match status" value="1"/>
</dbReference>
<reference evidence="13 14" key="1">
    <citation type="submission" date="2024-02" db="EMBL/GenBank/DDBJ databases">
        <title>Microbulbifer aestuariivivens NBRC 112533.</title>
        <authorList>
            <person name="Ichikawa N."/>
            <person name="Katano-Makiyama Y."/>
            <person name="Hidaka K."/>
        </authorList>
    </citation>
    <scope>NUCLEOTIDE SEQUENCE [LARGE SCALE GENOMIC DNA]</scope>
    <source>
        <strain evidence="13 14">NBRC 112533</strain>
    </source>
</reference>
<dbReference type="EMBL" id="BAABRT010000003">
    <property type="protein sequence ID" value="GAA5524084.1"/>
    <property type="molecule type" value="Genomic_DNA"/>
</dbReference>
<evidence type="ECO:0000259" key="12">
    <source>
        <dbReference type="Pfam" id="PF07715"/>
    </source>
</evidence>
<dbReference type="PANTHER" id="PTHR47234:SF1">
    <property type="entry name" value="TONB-DEPENDENT RECEPTOR"/>
    <property type="match status" value="1"/>
</dbReference>
<feature type="signal peptide" evidence="10">
    <location>
        <begin position="1"/>
        <end position="23"/>
    </location>
</feature>
<evidence type="ECO:0000256" key="1">
    <source>
        <dbReference type="ARBA" id="ARBA00004571"/>
    </source>
</evidence>
<keyword evidence="7 8" id="KW-0998">Cell outer membrane</keyword>
<dbReference type="Proteomes" id="UP001408594">
    <property type="component" value="Unassembled WGS sequence"/>
</dbReference>
<comment type="similarity">
    <text evidence="8 9">Belongs to the TonB-dependent receptor family.</text>
</comment>
<dbReference type="PROSITE" id="PS52016">
    <property type="entry name" value="TONB_DEPENDENT_REC_3"/>
    <property type="match status" value="1"/>
</dbReference>
<keyword evidence="10" id="KW-0732">Signal</keyword>
<evidence type="ECO:0000256" key="7">
    <source>
        <dbReference type="ARBA" id="ARBA00023237"/>
    </source>
</evidence>
<keyword evidence="3 8" id="KW-1134">Transmembrane beta strand</keyword>
<sequence>MKKNLLSVAVTAAIMVPSMPAFAQDDTKAVEEVFVTGSRIASAVADTPRPVTTVSVEDMQLSGADNAADFLRNSAYNTLGSYQGQSGTAYGSAHLISLKGLGADRTAVMINGRRVPGNPWTGTSAVDISTIPMAAIDRIEILTDSASAVYGADAIGGVVNIIMKKNWEGAEISAGSSSPTRDNADGSNFSFTAGAASDRGSIVFSAEYLKKSTIFDRDRDYSSPLIKGNSSSGGLPVDGSSDLQGINGGGNSAFATDFSEALGVIGPCDSAGLTPVADPFGVPGEGCGYAYANFSAQSRGYERRSTFLSGEYQINDDHTLFFENRFTNKEDAGRFAPAIGGFFFSEDSPYNDLGQDALLYHRFVAHGTRDDRGISNEFDTTFGFKGSLLNDSINYEVYARDYRFNAADYGDNYVLTSVIEELVAAGEYNPVDPFDPANEEAIAASKASLSRDISTHYEGYGVTLNGTLDQFSLSGGAIGWAAGWETAREAYADKYDSYREAGNVLGSAGNSASASRSRDAFFAEAQLPVLENLTTNIAARYDSYSDVGSEFSPMLSVRYQPHDMVTLRASVGEGFKAPNLTDMYSPYSQGFLQTPDYARCEALELDKCPASQMEVFTGGNENLAPEEASSWNIGVVLAPIDSLTLSADWWNVKLDGAVKALDLDDLLLIESTGSLPNGVYVNRAPSVDGVPGPITRCEGTGLSAPDCGIVNVYANIAETDVEGIDFKANWILDTAIGGFEANLIWSHLRKYNEVLPVLGLKEQAGTQEFPENKVNFALRYNRDNLTLAYNYTWLAETESDYDGVFPSWQGHDVSAVYTAPFGTEFSLGIRNLTDEDPTIESATGWNANTSGVSMALSPIEGRVYTGTIRHRF</sequence>
<keyword evidence="14" id="KW-1185">Reference proteome</keyword>
<evidence type="ECO:0000256" key="9">
    <source>
        <dbReference type="RuleBase" id="RU003357"/>
    </source>
</evidence>
<dbReference type="Pfam" id="PF07715">
    <property type="entry name" value="Plug"/>
    <property type="match status" value="1"/>
</dbReference>
<dbReference type="InterPro" id="IPR012910">
    <property type="entry name" value="Plug_dom"/>
</dbReference>
<accession>A0ABP9WLT7</accession>
<dbReference type="Pfam" id="PF00593">
    <property type="entry name" value="TonB_dep_Rec_b-barrel"/>
    <property type="match status" value="1"/>
</dbReference>
<dbReference type="InterPro" id="IPR037066">
    <property type="entry name" value="Plug_dom_sf"/>
</dbReference>
<evidence type="ECO:0000259" key="11">
    <source>
        <dbReference type="Pfam" id="PF00593"/>
    </source>
</evidence>
<evidence type="ECO:0000256" key="6">
    <source>
        <dbReference type="ARBA" id="ARBA00023136"/>
    </source>
</evidence>
<proteinExistence type="inferred from homology"/>
<dbReference type="InterPro" id="IPR039426">
    <property type="entry name" value="TonB-dep_rcpt-like"/>
</dbReference>
<comment type="caution">
    <text evidence="13">The sequence shown here is derived from an EMBL/GenBank/DDBJ whole genome shotgun (WGS) entry which is preliminary data.</text>
</comment>
<dbReference type="RefSeq" id="WP_345548770.1">
    <property type="nucleotide sequence ID" value="NZ_BAABRT010000003.1"/>
</dbReference>
<protein>
    <submittedName>
        <fullName evidence="13">Vitamin B12 transporter BtuB</fullName>
    </submittedName>
</protein>
<evidence type="ECO:0000313" key="14">
    <source>
        <dbReference type="Proteomes" id="UP001408594"/>
    </source>
</evidence>
<gene>
    <name evidence="13" type="primary">btuB_7</name>
    <name evidence="13" type="ORF">Maes01_00637</name>
</gene>
<organism evidence="13 14">
    <name type="scientific">Microbulbifer aestuariivivens</name>
    <dbReference type="NCBI Taxonomy" id="1908308"/>
    <lineage>
        <taxon>Bacteria</taxon>
        <taxon>Pseudomonadati</taxon>
        <taxon>Pseudomonadota</taxon>
        <taxon>Gammaproteobacteria</taxon>
        <taxon>Cellvibrionales</taxon>
        <taxon>Microbulbiferaceae</taxon>
        <taxon>Microbulbifer</taxon>
    </lineage>
</organism>
<dbReference type="SUPFAM" id="SSF56935">
    <property type="entry name" value="Porins"/>
    <property type="match status" value="1"/>
</dbReference>
<evidence type="ECO:0000256" key="3">
    <source>
        <dbReference type="ARBA" id="ARBA00022452"/>
    </source>
</evidence>
<keyword evidence="5 9" id="KW-0798">TonB box</keyword>
<feature type="domain" description="TonB-dependent receptor-like beta-barrel" evidence="11">
    <location>
        <begin position="312"/>
        <end position="832"/>
    </location>
</feature>
<keyword evidence="4 8" id="KW-0812">Transmembrane</keyword>
<dbReference type="Gene3D" id="2.40.170.20">
    <property type="entry name" value="TonB-dependent receptor, beta-barrel domain"/>
    <property type="match status" value="1"/>
</dbReference>
<dbReference type="InterPro" id="IPR036942">
    <property type="entry name" value="Beta-barrel_TonB_sf"/>
</dbReference>
<evidence type="ECO:0000256" key="8">
    <source>
        <dbReference type="PROSITE-ProRule" id="PRU01360"/>
    </source>
</evidence>
<evidence type="ECO:0000256" key="10">
    <source>
        <dbReference type="SAM" id="SignalP"/>
    </source>
</evidence>
<evidence type="ECO:0000256" key="2">
    <source>
        <dbReference type="ARBA" id="ARBA00022448"/>
    </source>
</evidence>
<evidence type="ECO:0000256" key="5">
    <source>
        <dbReference type="ARBA" id="ARBA00023077"/>
    </source>
</evidence>
<comment type="subcellular location">
    <subcellularLocation>
        <location evidence="1 8">Cell outer membrane</location>
        <topology evidence="1 8">Multi-pass membrane protein</topology>
    </subcellularLocation>
</comment>
<feature type="domain" description="TonB-dependent receptor plug" evidence="12">
    <location>
        <begin position="44"/>
        <end position="158"/>
    </location>
</feature>
<keyword evidence="2 8" id="KW-0813">Transport</keyword>
<keyword evidence="6 8" id="KW-0472">Membrane</keyword>
<feature type="chain" id="PRO_5046887499" evidence="10">
    <location>
        <begin position="24"/>
        <end position="872"/>
    </location>
</feature>